<evidence type="ECO:0000313" key="2">
    <source>
        <dbReference type="EMBL" id="AEK36179.1"/>
    </source>
</evidence>
<name>G0HB54_CORVD</name>
<dbReference type="HOGENOM" id="CLU_1674978_0_0_11"/>
<dbReference type="InterPro" id="IPR001387">
    <property type="entry name" value="Cro/C1-type_HTH"/>
</dbReference>
<reference evidence="2 3" key="1">
    <citation type="journal article" date="2011" name="BMC Genomics">
        <title>Complete genome sequence of Corynebacterium variabile DSM 44702 isolated from the surface of smear-ripened cheeses and insights into cheese ripening and flavor generation.</title>
        <authorList>
            <person name="Schroeder J."/>
            <person name="Maus I."/>
            <person name="Trost E."/>
            <person name="Tauch A."/>
        </authorList>
    </citation>
    <scope>NUCLEOTIDE SEQUENCE [LARGE SCALE GENOMIC DNA]</scope>
    <source>
        <strain evidence="3">DSM 44702 / JCM 12073 / NCIMB 30131</strain>
    </source>
</reference>
<dbReference type="GO" id="GO:0003677">
    <property type="term" value="F:DNA binding"/>
    <property type="evidence" value="ECO:0007669"/>
    <property type="project" value="InterPro"/>
</dbReference>
<dbReference type="InterPro" id="IPR010982">
    <property type="entry name" value="Lambda_DNA-bd_dom_sf"/>
</dbReference>
<dbReference type="AlphaFoldDB" id="G0HB54"/>
<evidence type="ECO:0000259" key="1">
    <source>
        <dbReference type="PROSITE" id="PS50943"/>
    </source>
</evidence>
<dbReference type="Pfam" id="PF13560">
    <property type="entry name" value="HTH_31"/>
    <property type="match status" value="1"/>
</dbReference>
<dbReference type="SUPFAM" id="SSF47413">
    <property type="entry name" value="lambda repressor-like DNA-binding domains"/>
    <property type="match status" value="1"/>
</dbReference>
<feature type="domain" description="HTH cro/C1-type" evidence="1">
    <location>
        <begin position="38"/>
        <end position="102"/>
    </location>
</feature>
<dbReference type="Gene3D" id="1.10.260.40">
    <property type="entry name" value="lambda repressor-like DNA-binding domains"/>
    <property type="match status" value="1"/>
</dbReference>
<dbReference type="SMART" id="SM00530">
    <property type="entry name" value="HTH_XRE"/>
    <property type="match status" value="1"/>
</dbReference>
<evidence type="ECO:0000313" key="3">
    <source>
        <dbReference type="Proteomes" id="UP000006659"/>
    </source>
</evidence>
<accession>G0HB54</accession>
<organism evidence="2 3">
    <name type="scientific">Corynebacterium variabile (strain DSM 44702 / CIP 107183 / JCM 12073 / NCIMB 30131)</name>
    <name type="common">Corynebacterium mooreparkense</name>
    <dbReference type="NCBI Taxonomy" id="858619"/>
    <lineage>
        <taxon>Bacteria</taxon>
        <taxon>Bacillati</taxon>
        <taxon>Actinomycetota</taxon>
        <taxon>Actinomycetes</taxon>
        <taxon>Mycobacteriales</taxon>
        <taxon>Corynebacteriaceae</taxon>
        <taxon>Corynebacterium</taxon>
    </lineage>
</organism>
<dbReference type="CDD" id="cd00093">
    <property type="entry name" value="HTH_XRE"/>
    <property type="match status" value="1"/>
</dbReference>
<dbReference type="Proteomes" id="UP000006659">
    <property type="component" value="Chromosome"/>
</dbReference>
<dbReference type="eggNOG" id="ENOG5031R0R">
    <property type="taxonomic scope" value="Bacteria"/>
</dbReference>
<proteinExistence type="predicted"/>
<gene>
    <name evidence="2" type="ordered locus">CVAR_0826</name>
</gene>
<dbReference type="PROSITE" id="PS50943">
    <property type="entry name" value="HTH_CROC1"/>
    <property type="match status" value="1"/>
</dbReference>
<dbReference type="KEGG" id="cva:CVAR_0826"/>
<sequence length="157" mass="17531">MGCCCGSARAQMFARFARMANPSSDFDLARAKRVGALIRRYREAADLTQEELMKRLGMNSDNRAWIREIERGRRYRNDLAPILKPEQYAQIAVVLGVDASELLTAARIDPKEWPEMSGIEGAYAPTIDAGGLTDRQIRVIEELTATLRDANTRVAGE</sequence>
<dbReference type="EMBL" id="CP002917">
    <property type="protein sequence ID" value="AEK36179.1"/>
    <property type="molecule type" value="Genomic_DNA"/>
</dbReference>
<protein>
    <recommendedName>
        <fullName evidence="1">HTH cro/C1-type domain-containing protein</fullName>
    </recommendedName>
</protein>